<sequence length="69" mass="7627">MLPGILFFVCHLVFATQGQYYGRLPFYGPLEYGPDYYGGGRGGGGEFYFYVEGGGGEDGFGPYYTVERN</sequence>
<keyword evidence="3" id="KW-1185">Reference proteome</keyword>
<feature type="chain" id="PRO_5020183029" evidence="1">
    <location>
        <begin position="19"/>
        <end position="69"/>
    </location>
</feature>
<reference evidence="2 3" key="2">
    <citation type="journal article" date="2019" name="G3 (Bethesda)">
        <title>Hybrid Assembly of the Genome of the Entomopathogenic Nematode Steinernema carpocapsae Identifies the X-Chromosome.</title>
        <authorList>
            <person name="Serra L."/>
            <person name="Macchietto M."/>
            <person name="Macias-Munoz A."/>
            <person name="McGill C.J."/>
            <person name="Rodriguez I.M."/>
            <person name="Rodriguez B."/>
            <person name="Murad R."/>
            <person name="Mortazavi A."/>
        </authorList>
    </citation>
    <scope>NUCLEOTIDE SEQUENCE [LARGE SCALE GENOMIC DNA]</scope>
    <source>
        <strain evidence="2 3">ALL</strain>
    </source>
</reference>
<reference evidence="2 3" key="1">
    <citation type="journal article" date="2015" name="Genome Biol.">
        <title>Comparative genomics of Steinernema reveals deeply conserved gene regulatory networks.</title>
        <authorList>
            <person name="Dillman A.R."/>
            <person name="Macchietto M."/>
            <person name="Porter C.F."/>
            <person name="Rogers A."/>
            <person name="Williams B."/>
            <person name="Antoshechkin I."/>
            <person name="Lee M.M."/>
            <person name="Goodwin Z."/>
            <person name="Lu X."/>
            <person name="Lewis E.E."/>
            <person name="Goodrich-Blair H."/>
            <person name="Stock S.P."/>
            <person name="Adams B.J."/>
            <person name="Sternberg P.W."/>
            <person name="Mortazavi A."/>
        </authorList>
    </citation>
    <scope>NUCLEOTIDE SEQUENCE [LARGE SCALE GENOMIC DNA]</scope>
    <source>
        <strain evidence="2 3">ALL</strain>
    </source>
</reference>
<evidence type="ECO:0000256" key="1">
    <source>
        <dbReference type="SAM" id="SignalP"/>
    </source>
</evidence>
<organism evidence="2 3">
    <name type="scientific">Steinernema carpocapsae</name>
    <name type="common">Entomopathogenic nematode</name>
    <dbReference type="NCBI Taxonomy" id="34508"/>
    <lineage>
        <taxon>Eukaryota</taxon>
        <taxon>Metazoa</taxon>
        <taxon>Ecdysozoa</taxon>
        <taxon>Nematoda</taxon>
        <taxon>Chromadorea</taxon>
        <taxon>Rhabditida</taxon>
        <taxon>Tylenchina</taxon>
        <taxon>Panagrolaimomorpha</taxon>
        <taxon>Strongyloidoidea</taxon>
        <taxon>Steinernematidae</taxon>
        <taxon>Steinernema</taxon>
    </lineage>
</organism>
<evidence type="ECO:0000313" key="2">
    <source>
        <dbReference type="EMBL" id="TKR94342.1"/>
    </source>
</evidence>
<feature type="signal peptide" evidence="1">
    <location>
        <begin position="1"/>
        <end position="18"/>
    </location>
</feature>
<dbReference type="Proteomes" id="UP000298663">
    <property type="component" value="Unassembled WGS sequence"/>
</dbReference>
<protein>
    <submittedName>
        <fullName evidence="2">Uncharacterized protein</fullName>
    </submittedName>
</protein>
<proteinExistence type="predicted"/>
<comment type="caution">
    <text evidence="2">The sequence shown here is derived from an EMBL/GenBank/DDBJ whole genome shotgun (WGS) entry which is preliminary data.</text>
</comment>
<evidence type="ECO:0000313" key="3">
    <source>
        <dbReference type="Proteomes" id="UP000298663"/>
    </source>
</evidence>
<dbReference type="AlphaFoldDB" id="A0A4U5PD68"/>
<gene>
    <name evidence="2" type="ORF">L596_008636</name>
</gene>
<dbReference type="EMBL" id="AZBU02000002">
    <property type="protein sequence ID" value="TKR94342.1"/>
    <property type="molecule type" value="Genomic_DNA"/>
</dbReference>
<keyword evidence="1" id="KW-0732">Signal</keyword>
<name>A0A4U5PD68_STECR</name>
<accession>A0A4U5PD68</accession>